<dbReference type="NCBIfam" id="TIGR00756">
    <property type="entry name" value="PPR"/>
    <property type="match status" value="1"/>
</dbReference>
<dbReference type="Gene3D" id="1.25.40.10">
    <property type="entry name" value="Tetratricopeptide repeat domain"/>
    <property type="match status" value="1"/>
</dbReference>
<evidence type="ECO:0000256" key="1">
    <source>
        <dbReference type="ARBA" id="ARBA00007626"/>
    </source>
</evidence>
<evidence type="ECO:0000313" key="5">
    <source>
        <dbReference type="Proteomes" id="UP000775213"/>
    </source>
</evidence>
<protein>
    <recommendedName>
        <fullName evidence="6">Pentatricopeptide repeat-containing protein</fullName>
    </recommendedName>
</protein>
<accession>A0AAV7H1F5</accession>
<gene>
    <name evidence="4" type="ORF">IEQ34_009806</name>
</gene>
<evidence type="ECO:0000256" key="2">
    <source>
        <dbReference type="ARBA" id="ARBA00022737"/>
    </source>
</evidence>
<dbReference type="InterPro" id="IPR002885">
    <property type="entry name" value="PPR_rpt"/>
</dbReference>
<dbReference type="InterPro" id="IPR011990">
    <property type="entry name" value="TPR-like_helical_dom_sf"/>
</dbReference>
<evidence type="ECO:0000313" key="4">
    <source>
        <dbReference type="EMBL" id="KAH0462231.1"/>
    </source>
</evidence>
<name>A0AAV7H1F5_DENCH</name>
<organism evidence="4 5">
    <name type="scientific">Dendrobium chrysotoxum</name>
    <name type="common">Orchid</name>
    <dbReference type="NCBI Taxonomy" id="161865"/>
    <lineage>
        <taxon>Eukaryota</taxon>
        <taxon>Viridiplantae</taxon>
        <taxon>Streptophyta</taxon>
        <taxon>Embryophyta</taxon>
        <taxon>Tracheophyta</taxon>
        <taxon>Spermatophyta</taxon>
        <taxon>Magnoliopsida</taxon>
        <taxon>Liliopsida</taxon>
        <taxon>Asparagales</taxon>
        <taxon>Orchidaceae</taxon>
        <taxon>Epidendroideae</taxon>
        <taxon>Malaxideae</taxon>
        <taxon>Dendrobiinae</taxon>
        <taxon>Dendrobium</taxon>
    </lineage>
</organism>
<dbReference type="AlphaFoldDB" id="A0AAV7H1F5"/>
<sequence>MIPLTASRPLHAQVRKHEKMNKIMKFVKRRYFYTLIKCFGSAGKVDKMEYYFKLMKNQGIKPNSITYCAFVSRYAKAKLVEKAPFFIREMETTELVLFRIFLSLTV</sequence>
<dbReference type="EMBL" id="JAGFBR010000009">
    <property type="protein sequence ID" value="KAH0462231.1"/>
    <property type="molecule type" value="Genomic_DNA"/>
</dbReference>
<dbReference type="PROSITE" id="PS51375">
    <property type="entry name" value="PPR"/>
    <property type="match status" value="1"/>
</dbReference>
<proteinExistence type="inferred from homology"/>
<comment type="caution">
    <text evidence="4">The sequence shown here is derived from an EMBL/GenBank/DDBJ whole genome shotgun (WGS) entry which is preliminary data.</text>
</comment>
<evidence type="ECO:0008006" key="6">
    <source>
        <dbReference type="Google" id="ProtNLM"/>
    </source>
</evidence>
<feature type="repeat" description="PPR" evidence="3">
    <location>
        <begin position="28"/>
        <end position="62"/>
    </location>
</feature>
<dbReference type="PANTHER" id="PTHR47447:SF17">
    <property type="entry name" value="OS12G0638900 PROTEIN"/>
    <property type="match status" value="1"/>
</dbReference>
<evidence type="ECO:0000256" key="3">
    <source>
        <dbReference type="PROSITE-ProRule" id="PRU00708"/>
    </source>
</evidence>
<dbReference type="PANTHER" id="PTHR47447">
    <property type="entry name" value="OS03G0856100 PROTEIN"/>
    <property type="match status" value="1"/>
</dbReference>
<keyword evidence="5" id="KW-1185">Reference proteome</keyword>
<keyword evidence="2" id="KW-0677">Repeat</keyword>
<comment type="similarity">
    <text evidence="1">Belongs to the PPR family. P subfamily.</text>
</comment>
<dbReference type="Pfam" id="PF13041">
    <property type="entry name" value="PPR_2"/>
    <property type="match status" value="1"/>
</dbReference>
<dbReference type="Proteomes" id="UP000775213">
    <property type="component" value="Unassembled WGS sequence"/>
</dbReference>
<reference evidence="4 5" key="1">
    <citation type="journal article" date="2021" name="Hortic Res">
        <title>Chromosome-scale assembly of the Dendrobium chrysotoxum genome enhances the understanding of orchid evolution.</title>
        <authorList>
            <person name="Zhang Y."/>
            <person name="Zhang G.Q."/>
            <person name="Zhang D."/>
            <person name="Liu X.D."/>
            <person name="Xu X.Y."/>
            <person name="Sun W.H."/>
            <person name="Yu X."/>
            <person name="Zhu X."/>
            <person name="Wang Z.W."/>
            <person name="Zhao X."/>
            <person name="Zhong W.Y."/>
            <person name="Chen H."/>
            <person name="Yin W.L."/>
            <person name="Huang T."/>
            <person name="Niu S.C."/>
            <person name="Liu Z.J."/>
        </authorList>
    </citation>
    <scope>NUCLEOTIDE SEQUENCE [LARGE SCALE GENOMIC DNA]</scope>
    <source>
        <strain evidence="4">Lindl</strain>
    </source>
</reference>